<evidence type="ECO:0000313" key="1">
    <source>
        <dbReference type="EMBL" id="VEL18411.1"/>
    </source>
</evidence>
<reference evidence="1" key="1">
    <citation type="submission" date="2018-11" db="EMBL/GenBank/DDBJ databases">
        <authorList>
            <consortium name="Pathogen Informatics"/>
        </authorList>
    </citation>
    <scope>NUCLEOTIDE SEQUENCE</scope>
</reference>
<sequence>MWLHHTCYLPQPLSFYRLIRLGPPIRIPSLSRGSVPSLSVDRFHSGPVAISQDPRSMYTAASLSGTLKF</sequence>
<protein>
    <submittedName>
        <fullName evidence="1">Uncharacterized protein</fullName>
    </submittedName>
</protein>
<evidence type="ECO:0000313" key="2">
    <source>
        <dbReference type="Proteomes" id="UP000784294"/>
    </source>
</evidence>
<organism evidence="1 2">
    <name type="scientific">Protopolystoma xenopodis</name>
    <dbReference type="NCBI Taxonomy" id="117903"/>
    <lineage>
        <taxon>Eukaryota</taxon>
        <taxon>Metazoa</taxon>
        <taxon>Spiralia</taxon>
        <taxon>Lophotrochozoa</taxon>
        <taxon>Platyhelminthes</taxon>
        <taxon>Monogenea</taxon>
        <taxon>Polyopisthocotylea</taxon>
        <taxon>Polystomatidea</taxon>
        <taxon>Polystomatidae</taxon>
        <taxon>Protopolystoma</taxon>
    </lineage>
</organism>
<accession>A0A3S5CLJ6</accession>
<comment type="caution">
    <text evidence="1">The sequence shown here is derived from an EMBL/GenBank/DDBJ whole genome shotgun (WGS) entry which is preliminary data.</text>
</comment>
<dbReference type="Proteomes" id="UP000784294">
    <property type="component" value="Unassembled WGS sequence"/>
</dbReference>
<dbReference type="EMBL" id="CAAALY010036905">
    <property type="protein sequence ID" value="VEL18411.1"/>
    <property type="molecule type" value="Genomic_DNA"/>
</dbReference>
<keyword evidence="2" id="KW-1185">Reference proteome</keyword>
<gene>
    <name evidence="1" type="ORF">PXEA_LOCUS11851</name>
</gene>
<proteinExistence type="predicted"/>
<dbReference type="AlphaFoldDB" id="A0A3S5CLJ6"/>
<name>A0A3S5CLJ6_9PLAT</name>